<organism evidence="2 3">
    <name type="scientific">Roseovarius rhodophyticola</name>
    <dbReference type="NCBI Taxonomy" id="3080827"/>
    <lineage>
        <taxon>Bacteria</taxon>
        <taxon>Pseudomonadati</taxon>
        <taxon>Pseudomonadota</taxon>
        <taxon>Alphaproteobacteria</taxon>
        <taxon>Rhodobacterales</taxon>
        <taxon>Roseobacteraceae</taxon>
        <taxon>Roseovarius</taxon>
    </lineage>
</organism>
<dbReference type="GO" id="GO:0032259">
    <property type="term" value="P:methylation"/>
    <property type="evidence" value="ECO:0007669"/>
    <property type="project" value="UniProtKB-KW"/>
</dbReference>
<keyword evidence="3" id="KW-1185">Reference proteome</keyword>
<dbReference type="Gene3D" id="3.40.50.150">
    <property type="entry name" value="Vaccinia Virus protein VP39"/>
    <property type="match status" value="1"/>
</dbReference>
<gene>
    <name evidence="2" type="ORF">RZS32_004375</name>
</gene>
<keyword evidence="2" id="KW-0489">Methyltransferase</keyword>
<dbReference type="InterPro" id="IPR013217">
    <property type="entry name" value="Methyltransf_12"/>
</dbReference>
<dbReference type="InterPro" id="IPR029063">
    <property type="entry name" value="SAM-dependent_MTases_sf"/>
</dbReference>
<dbReference type="GO" id="GO:0008168">
    <property type="term" value="F:methyltransferase activity"/>
    <property type="evidence" value="ECO:0007669"/>
    <property type="project" value="UniProtKB-KW"/>
</dbReference>
<evidence type="ECO:0000313" key="3">
    <source>
        <dbReference type="Proteomes" id="UP001281305"/>
    </source>
</evidence>
<dbReference type="EC" id="2.1.1.-" evidence="2"/>
<dbReference type="EMBL" id="CP146606">
    <property type="protein sequence ID" value="WYK19123.1"/>
    <property type="molecule type" value="Genomic_DNA"/>
</dbReference>
<dbReference type="CDD" id="cd02440">
    <property type="entry name" value="AdoMet_MTases"/>
    <property type="match status" value="1"/>
</dbReference>
<dbReference type="Proteomes" id="UP001281305">
    <property type="component" value="Chromosome"/>
</dbReference>
<reference evidence="2 3" key="1">
    <citation type="submission" date="2024-02" db="EMBL/GenBank/DDBJ databases">
        <title>Roseovarius strain W115 nov., isolated from a marine algae.</title>
        <authorList>
            <person name="Lee M.W."/>
            <person name="Lee J.K."/>
            <person name="Kim J.M."/>
            <person name="Choi D.G."/>
            <person name="Baek J.H."/>
            <person name="Bayburt H."/>
            <person name="Jung J.J."/>
            <person name="Han D.M."/>
            <person name="Jeon C.O."/>
        </authorList>
    </citation>
    <scope>NUCLEOTIDE SEQUENCE [LARGE SCALE GENOMIC DNA]</scope>
    <source>
        <strain evidence="2 3">W115</strain>
    </source>
</reference>
<proteinExistence type="predicted"/>
<accession>A0ABZ2TMS7</accession>
<sequence length="266" mass="29299">MEELETYTQANKDAWNASAEAHRHTKEWQEMIASIAAPDFSVLDDTLTQVLTEMDIMGARAVQVGCNNGRELLSLPVFGAQAVLGIDQSEAFLDQAQELAALAGSGCTFLNANIYDLPDDVPRDFDVALVTIGVLGWMPDLPRFFEVVAGLLTTGGRLVIYESHPILDMYEPDEADPFTPVRSYFNKRPQSWSETITYDGSAGAPGPESYWFTHTMGEIVTGCIASGLRIAQLTEYAHCNREVDFEKYEGRTAQLPLCYVLVAGKT</sequence>
<name>A0ABZ2TMS7_9RHOB</name>
<dbReference type="Pfam" id="PF08242">
    <property type="entry name" value="Methyltransf_12"/>
    <property type="match status" value="1"/>
</dbReference>
<keyword evidence="2" id="KW-0808">Transferase</keyword>
<dbReference type="SUPFAM" id="SSF53335">
    <property type="entry name" value="S-adenosyl-L-methionine-dependent methyltransferases"/>
    <property type="match status" value="1"/>
</dbReference>
<feature type="domain" description="Methyltransferase type 12" evidence="1">
    <location>
        <begin position="63"/>
        <end position="158"/>
    </location>
</feature>
<evidence type="ECO:0000313" key="2">
    <source>
        <dbReference type="EMBL" id="WYK19123.1"/>
    </source>
</evidence>
<protein>
    <submittedName>
        <fullName evidence="2">Class I SAM-dependent methyltransferase</fullName>
        <ecNumber evidence="2">2.1.1.-</ecNumber>
    </submittedName>
</protein>
<evidence type="ECO:0000259" key="1">
    <source>
        <dbReference type="Pfam" id="PF08242"/>
    </source>
</evidence>
<dbReference type="RefSeq" id="WP_317055810.1">
    <property type="nucleotide sequence ID" value="NZ_CP146606.1"/>
</dbReference>